<keyword evidence="1" id="KW-0175">Coiled coil</keyword>
<dbReference type="OrthoDB" id="321365at2157"/>
<evidence type="ECO:0000256" key="1">
    <source>
        <dbReference type="SAM" id="Coils"/>
    </source>
</evidence>
<dbReference type="eggNOG" id="arCOG13369">
    <property type="taxonomic scope" value="Archaea"/>
</dbReference>
<proteinExistence type="predicted"/>
<dbReference type="PATRIC" id="fig|29540.5.peg.4287"/>
<dbReference type="EMBL" id="AOIO01000049">
    <property type="protein sequence ID" value="ELY97158.1"/>
    <property type="molecule type" value="Genomic_DNA"/>
</dbReference>
<dbReference type="RefSeq" id="WP_006111399.1">
    <property type="nucleotide sequence ID" value="NZ_AOIO01000049.1"/>
</dbReference>
<dbReference type="Proteomes" id="UP000011554">
    <property type="component" value="Unassembled WGS sequence"/>
</dbReference>
<keyword evidence="3" id="KW-1185">Reference proteome</keyword>
<feature type="coiled-coil region" evidence="1">
    <location>
        <begin position="137"/>
        <end position="164"/>
    </location>
</feature>
<evidence type="ECO:0000313" key="3">
    <source>
        <dbReference type="Proteomes" id="UP000011554"/>
    </source>
</evidence>
<sequence>MRPEKRVDEAQQRRKRIDRLYEHFDDVVGLITENDLQDAVLDWMDDADQMPATSILTHIETMLAEFETEHDMYAVDVNGADHFPDDCSDCEHYGVACPVITNRYEEIERERLQKRLRGAGEDEVKRELRRYAGRNGCEAMINEIDEWEVDYRELLTEGRELRRKTFHYLRQADDREQADTAIGESVADATEGLP</sequence>
<reference evidence="2 3" key="1">
    <citation type="journal article" date="2014" name="PLoS Genet.">
        <title>Phylogenetically driven sequencing of extremely halophilic archaea reveals strategies for static and dynamic osmo-response.</title>
        <authorList>
            <person name="Becker E.A."/>
            <person name="Seitzer P.M."/>
            <person name="Tritt A."/>
            <person name="Larsen D."/>
            <person name="Krusor M."/>
            <person name="Yao A.I."/>
            <person name="Wu D."/>
            <person name="Madern D."/>
            <person name="Eisen J.A."/>
            <person name="Darling A.E."/>
            <person name="Facciotti M.T."/>
        </authorList>
    </citation>
    <scope>NUCLEOTIDE SEQUENCE [LARGE SCALE GENOMIC DNA]</scope>
    <source>
        <strain evidence="2 3">DSM 12278</strain>
    </source>
</reference>
<comment type="caution">
    <text evidence="2">The sequence shown here is derived from an EMBL/GenBank/DDBJ whole genome shotgun (WGS) entry which is preliminary data.</text>
</comment>
<protein>
    <submittedName>
        <fullName evidence="2">Uncharacterized protein</fullName>
    </submittedName>
</protein>
<evidence type="ECO:0000313" key="2">
    <source>
        <dbReference type="EMBL" id="ELY97158.1"/>
    </source>
</evidence>
<gene>
    <name evidence="2" type="ORF">C481_21256</name>
</gene>
<accession>M0AIE8</accession>
<organism evidence="2 3">
    <name type="scientific">Natrialba asiatica (strain ATCC 700177 / DSM 12278 / JCM 9576 / FERM P-10747 / NBRC 102637 / 172P1)</name>
    <dbReference type="NCBI Taxonomy" id="29540"/>
    <lineage>
        <taxon>Archaea</taxon>
        <taxon>Methanobacteriati</taxon>
        <taxon>Methanobacteriota</taxon>
        <taxon>Stenosarchaea group</taxon>
        <taxon>Halobacteria</taxon>
        <taxon>Halobacteriales</taxon>
        <taxon>Natrialbaceae</taxon>
        <taxon>Natrialba</taxon>
    </lineage>
</organism>
<dbReference type="AlphaFoldDB" id="M0AIE8"/>
<dbReference type="STRING" id="29540.C481_21256"/>
<name>M0AIE8_NATA1</name>